<name>A0A368MXJ7_9FLAO</name>
<feature type="transmembrane region" description="Helical" evidence="1">
    <location>
        <begin position="133"/>
        <end position="152"/>
    </location>
</feature>
<evidence type="ECO:0000259" key="2">
    <source>
        <dbReference type="Pfam" id="PF02517"/>
    </source>
</evidence>
<feature type="transmembrane region" description="Helical" evidence="1">
    <location>
        <begin position="86"/>
        <end position="108"/>
    </location>
</feature>
<protein>
    <submittedName>
        <fullName evidence="3">CPBP family intramembrane metalloprotease</fullName>
    </submittedName>
</protein>
<keyword evidence="1" id="KW-0812">Transmembrane</keyword>
<keyword evidence="4" id="KW-1185">Reference proteome</keyword>
<reference evidence="3 4" key="1">
    <citation type="submission" date="2018-07" db="EMBL/GenBank/DDBJ databases">
        <title>Chryseobacterium lacus sp. nov., isolated from lake water.</title>
        <authorList>
            <person name="Li C.-M."/>
        </authorList>
    </citation>
    <scope>NUCLEOTIDE SEQUENCE [LARGE SCALE GENOMIC DNA]</scope>
    <source>
        <strain evidence="3 4">YLOS41</strain>
    </source>
</reference>
<dbReference type="InterPro" id="IPR003675">
    <property type="entry name" value="Rce1/LyrA-like_dom"/>
</dbReference>
<dbReference type="InterPro" id="IPR052710">
    <property type="entry name" value="CAAX_protease"/>
</dbReference>
<dbReference type="GO" id="GO:0080120">
    <property type="term" value="P:CAAX-box protein maturation"/>
    <property type="evidence" value="ECO:0007669"/>
    <property type="project" value="UniProtKB-ARBA"/>
</dbReference>
<keyword evidence="1" id="KW-1133">Transmembrane helix</keyword>
<keyword evidence="3" id="KW-0378">Hydrolase</keyword>
<comment type="caution">
    <text evidence="3">The sequence shown here is derived from an EMBL/GenBank/DDBJ whole genome shotgun (WGS) entry which is preliminary data.</text>
</comment>
<dbReference type="Proteomes" id="UP000252172">
    <property type="component" value="Unassembled WGS sequence"/>
</dbReference>
<dbReference type="GO" id="GO:0004175">
    <property type="term" value="F:endopeptidase activity"/>
    <property type="evidence" value="ECO:0007669"/>
    <property type="project" value="UniProtKB-ARBA"/>
</dbReference>
<evidence type="ECO:0000313" key="3">
    <source>
        <dbReference type="EMBL" id="RCU42573.1"/>
    </source>
</evidence>
<dbReference type="GO" id="GO:0008237">
    <property type="term" value="F:metallopeptidase activity"/>
    <property type="evidence" value="ECO:0007669"/>
    <property type="project" value="UniProtKB-KW"/>
</dbReference>
<evidence type="ECO:0000313" key="4">
    <source>
        <dbReference type="Proteomes" id="UP000252172"/>
    </source>
</evidence>
<keyword evidence="3" id="KW-0482">Metalloprotease</keyword>
<accession>A0A368MXJ7</accession>
<feature type="domain" description="CAAX prenyl protease 2/Lysostaphin resistance protein A-like" evidence="2">
    <location>
        <begin position="134"/>
        <end position="220"/>
    </location>
</feature>
<feature type="transmembrane region" description="Helical" evidence="1">
    <location>
        <begin position="243"/>
        <end position="260"/>
    </location>
</feature>
<dbReference type="PANTHER" id="PTHR36435:SF1">
    <property type="entry name" value="CAAX AMINO TERMINAL PROTEASE FAMILY PROTEIN"/>
    <property type="match status" value="1"/>
</dbReference>
<feature type="transmembrane region" description="Helical" evidence="1">
    <location>
        <begin position="12"/>
        <end position="32"/>
    </location>
</feature>
<organism evidence="3 4">
    <name type="scientific">Chryseobacterium lacus</name>
    <dbReference type="NCBI Taxonomy" id="2058346"/>
    <lineage>
        <taxon>Bacteria</taxon>
        <taxon>Pseudomonadati</taxon>
        <taxon>Bacteroidota</taxon>
        <taxon>Flavobacteriia</taxon>
        <taxon>Flavobacteriales</taxon>
        <taxon>Weeksellaceae</taxon>
        <taxon>Chryseobacterium group</taxon>
        <taxon>Chryseobacterium</taxon>
    </lineage>
</organism>
<dbReference type="AlphaFoldDB" id="A0A368MXJ7"/>
<feature type="transmembrane region" description="Helical" evidence="1">
    <location>
        <begin position="186"/>
        <end position="202"/>
    </location>
</feature>
<dbReference type="EMBL" id="QPIE01000006">
    <property type="protein sequence ID" value="RCU42573.1"/>
    <property type="molecule type" value="Genomic_DNA"/>
</dbReference>
<gene>
    <name evidence="3" type="ORF">DQ356_08685</name>
</gene>
<dbReference type="Pfam" id="PF02517">
    <property type="entry name" value="Rce1-like"/>
    <property type="match status" value="1"/>
</dbReference>
<dbReference type="GO" id="GO:0006508">
    <property type="term" value="P:proteolysis"/>
    <property type="evidence" value="ECO:0007669"/>
    <property type="project" value="UniProtKB-KW"/>
</dbReference>
<keyword evidence="1" id="KW-0472">Membrane</keyword>
<feature type="transmembrane region" description="Helical" evidence="1">
    <location>
        <begin position="209"/>
        <end position="231"/>
    </location>
</feature>
<dbReference type="PANTHER" id="PTHR36435">
    <property type="entry name" value="SLR1288 PROTEIN"/>
    <property type="match status" value="1"/>
</dbReference>
<sequence>MPVFTFDWKGFFILIAGAVIPTFAVAMLNVMFMLLQNENLQYNFFFLLLSNAVLWLGAILAFDFFICRPETGRKLNFPMHSPDLKAYLIIFPLMFGMMLTAEFITSQIPVTGPVFGPMYEWFSLQMEMLSDDISVMIVLAVVMAPVFEEIVFRGIIQKGLINKGMKPGPAILFSAFLFGLVHFNPWQFAGALLLGIVLGWVYEKTRSLLMPILLHAFNNLGSTLIIVYTGTESFADAFSVSEYILLAIGLLMVAGFGFLLKKYGSQEAAPYNN</sequence>
<proteinExistence type="predicted"/>
<dbReference type="OrthoDB" id="158986at2"/>
<evidence type="ECO:0000256" key="1">
    <source>
        <dbReference type="SAM" id="Phobius"/>
    </source>
</evidence>
<feature type="transmembrane region" description="Helical" evidence="1">
    <location>
        <begin position="44"/>
        <end position="66"/>
    </location>
</feature>
<keyword evidence="3" id="KW-0645">Protease</keyword>